<sequence length="122" mass="13693">MGQLRTRPSSRALRVDRMTEPRERGRGTASPTKRRPAVRGARDAARSAADGLAELLHHRLEGVSAVCRGEDDGWIVDVDVLELARIPDTTSLLATYRVELDPEGELLQYRRTARYRRGAQDQ</sequence>
<feature type="compositionally biased region" description="Basic and acidic residues" evidence="1">
    <location>
        <begin position="13"/>
        <end position="26"/>
    </location>
</feature>
<keyword evidence="3" id="KW-1185">Reference proteome</keyword>
<comment type="caution">
    <text evidence="2">The sequence shown here is derived from an EMBL/GenBank/DDBJ whole genome shotgun (WGS) entry which is preliminary data.</text>
</comment>
<evidence type="ECO:0000313" key="3">
    <source>
        <dbReference type="Proteomes" id="UP001501265"/>
    </source>
</evidence>
<evidence type="ECO:0000313" key="2">
    <source>
        <dbReference type="EMBL" id="GAA4789843.1"/>
    </source>
</evidence>
<protein>
    <submittedName>
        <fullName evidence="2">Gas vesicle protein</fullName>
    </submittedName>
</protein>
<dbReference type="Pfam" id="PF05800">
    <property type="entry name" value="GvpO"/>
    <property type="match status" value="1"/>
</dbReference>
<feature type="region of interest" description="Disordered" evidence="1">
    <location>
        <begin position="1"/>
        <end position="44"/>
    </location>
</feature>
<dbReference type="Proteomes" id="UP001501265">
    <property type="component" value="Unassembled WGS sequence"/>
</dbReference>
<evidence type="ECO:0000256" key="1">
    <source>
        <dbReference type="SAM" id="MobiDB-lite"/>
    </source>
</evidence>
<gene>
    <name evidence="2" type="ORF">GCM10023220_13560</name>
</gene>
<accession>A0ABP9B3H7</accession>
<dbReference type="EMBL" id="BAABIG010000013">
    <property type="protein sequence ID" value="GAA4789843.1"/>
    <property type="molecule type" value="Genomic_DNA"/>
</dbReference>
<name>A0ABP9B3H7_9ACTN</name>
<reference evidence="3" key="1">
    <citation type="journal article" date="2019" name="Int. J. Syst. Evol. Microbiol.">
        <title>The Global Catalogue of Microorganisms (GCM) 10K type strain sequencing project: providing services to taxonomists for standard genome sequencing and annotation.</title>
        <authorList>
            <consortium name="The Broad Institute Genomics Platform"/>
            <consortium name="The Broad Institute Genome Sequencing Center for Infectious Disease"/>
            <person name="Wu L."/>
            <person name="Ma J."/>
        </authorList>
    </citation>
    <scope>NUCLEOTIDE SEQUENCE [LARGE SCALE GENOMIC DNA]</scope>
    <source>
        <strain evidence="3">JCM 18081</strain>
    </source>
</reference>
<dbReference type="InterPro" id="IPR008634">
    <property type="entry name" value="Gas-vesicle_GvpO"/>
</dbReference>
<proteinExistence type="predicted"/>
<organism evidence="2 3">
    <name type="scientific">Streptomyces ziwulingensis</name>
    <dbReference type="NCBI Taxonomy" id="1045501"/>
    <lineage>
        <taxon>Bacteria</taxon>
        <taxon>Bacillati</taxon>
        <taxon>Actinomycetota</taxon>
        <taxon>Actinomycetes</taxon>
        <taxon>Kitasatosporales</taxon>
        <taxon>Streptomycetaceae</taxon>
        <taxon>Streptomyces</taxon>
    </lineage>
</organism>
<dbReference type="PIRSF" id="PIRSF028743">
    <property type="entry name" value="GvpO_protein"/>
    <property type="match status" value="1"/>
</dbReference>